<dbReference type="InterPro" id="IPR039425">
    <property type="entry name" value="RNA_pol_sigma-70-like"/>
</dbReference>
<dbReference type="eggNOG" id="COG1595">
    <property type="taxonomic scope" value="Bacteria"/>
</dbReference>
<dbReference type="AlphaFoldDB" id="K6YIM7"/>
<dbReference type="Pfam" id="PF04542">
    <property type="entry name" value="Sigma70_r2"/>
    <property type="match status" value="1"/>
</dbReference>
<name>K6YIM7_9ALTE</name>
<dbReference type="InterPro" id="IPR014284">
    <property type="entry name" value="RNA_pol_sigma-70_dom"/>
</dbReference>
<dbReference type="InterPro" id="IPR036388">
    <property type="entry name" value="WH-like_DNA-bd_sf"/>
</dbReference>
<dbReference type="RefSeq" id="WP_008846265.1">
    <property type="nucleotide sequence ID" value="NZ_BAEN01000076.1"/>
</dbReference>
<comment type="caution">
    <text evidence="8">The sequence shown here is derived from an EMBL/GenBank/DDBJ whole genome shotgun (WGS) entry which is preliminary data.</text>
</comment>
<protein>
    <submittedName>
        <fullName evidence="8">RNA polymerase sigma-70 factor, ECF subfamily</fullName>
    </submittedName>
</protein>
<dbReference type="STRING" id="1127673.GLIP_3852"/>
<dbReference type="InterPro" id="IPR007627">
    <property type="entry name" value="RNA_pol_sigma70_r2"/>
</dbReference>
<evidence type="ECO:0000256" key="1">
    <source>
        <dbReference type="ARBA" id="ARBA00010641"/>
    </source>
</evidence>
<keyword evidence="3" id="KW-0731">Sigma factor</keyword>
<evidence type="ECO:0000259" key="7">
    <source>
        <dbReference type="Pfam" id="PF08281"/>
    </source>
</evidence>
<proteinExistence type="inferred from homology"/>
<keyword evidence="2" id="KW-0805">Transcription regulation</keyword>
<keyword evidence="9" id="KW-1185">Reference proteome</keyword>
<dbReference type="PANTHER" id="PTHR43133">
    <property type="entry name" value="RNA POLYMERASE ECF-TYPE SIGMA FACTO"/>
    <property type="match status" value="1"/>
</dbReference>
<dbReference type="SUPFAM" id="SSF88946">
    <property type="entry name" value="Sigma2 domain of RNA polymerase sigma factors"/>
    <property type="match status" value="1"/>
</dbReference>
<dbReference type="EMBL" id="BAEN01000076">
    <property type="protein sequence ID" value="GAC16463.1"/>
    <property type="molecule type" value="Genomic_DNA"/>
</dbReference>
<dbReference type="GO" id="GO:0016987">
    <property type="term" value="F:sigma factor activity"/>
    <property type="evidence" value="ECO:0007669"/>
    <property type="project" value="UniProtKB-KW"/>
</dbReference>
<dbReference type="SUPFAM" id="SSF88659">
    <property type="entry name" value="Sigma3 and sigma4 domains of RNA polymerase sigma factors"/>
    <property type="match status" value="1"/>
</dbReference>
<dbReference type="NCBIfam" id="TIGR02937">
    <property type="entry name" value="sigma70-ECF"/>
    <property type="match status" value="1"/>
</dbReference>
<dbReference type="InterPro" id="IPR013325">
    <property type="entry name" value="RNA_pol_sigma_r2"/>
</dbReference>
<feature type="domain" description="RNA polymerase sigma-70 region 2" evidence="6">
    <location>
        <begin position="10"/>
        <end position="71"/>
    </location>
</feature>
<dbReference type="Gene3D" id="1.10.1740.10">
    <property type="match status" value="1"/>
</dbReference>
<feature type="domain" description="RNA polymerase sigma factor 70 region 4 type 2" evidence="7">
    <location>
        <begin position="109"/>
        <end position="151"/>
    </location>
</feature>
<gene>
    <name evidence="8" type="primary">rpoE</name>
    <name evidence="8" type="ORF">GLIP_3852</name>
</gene>
<organism evidence="8 9">
    <name type="scientific">Aliiglaciecola lipolytica E3</name>
    <dbReference type="NCBI Taxonomy" id="1127673"/>
    <lineage>
        <taxon>Bacteria</taxon>
        <taxon>Pseudomonadati</taxon>
        <taxon>Pseudomonadota</taxon>
        <taxon>Gammaproteobacteria</taxon>
        <taxon>Alteromonadales</taxon>
        <taxon>Alteromonadaceae</taxon>
        <taxon>Aliiglaciecola</taxon>
    </lineage>
</organism>
<keyword evidence="5" id="KW-0804">Transcription</keyword>
<evidence type="ECO:0000256" key="4">
    <source>
        <dbReference type="ARBA" id="ARBA00023125"/>
    </source>
</evidence>
<sequence>MSIISKVFIENNDFLKRFLMKYLKSEQAIEDIVQEVFIKAHSAELKKKIEYPKAFLFTIAKNLALNEIIKKSAQRTVYLEDCANEEHNHVGDTLEQEIDAKRTVEIYCEAMADLPEKCRKVFLLRKMHGLKQQTIADELGISLSSVEKYLKTATLSCRDYLKRHQIDLHSATHVERKRMK</sequence>
<evidence type="ECO:0000256" key="5">
    <source>
        <dbReference type="ARBA" id="ARBA00023163"/>
    </source>
</evidence>
<dbReference type="GO" id="GO:0003677">
    <property type="term" value="F:DNA binding"/>
    <property type="evidence" value="ECO:0007669"/>
    <property type="project" value="UniProtKB-KW"/>
</dbReference>
<evidence type="ECO:0000259" key="6">
    <source>
        <dbReference type="Pfam" id="PF04542"/>
    </source>
</evidence>
<reference evidence="8 9" key="1">
    <citation type="journal article" date="2017" name="Antonie Van Leeuwenhoek">
        <title>Rhizobium rhizosphaerae sp. nov., a novel species isolated from rice rhizosphere.</title>
        <authorList>
            <person name="Zhao J.J."/>
            <person name="Zhang J."/>
            <person name="Zhang R.J."/>
            <person name="Zhang C.W."/>
            <person name="Yin H.Q."/>
            <person name="Zhang X.X."/>
        </authorList>
    </citation>
    <scope>NUCLEOTIDE SEQUENCE [LARGE SCALE GENOMIC DNA]</scope>
    <source>
        <strain evidence="8 9">E3</strain>
    </source>
</reference>
<dbReference type="OrthoDB" id="6689546at2"/>
<dbReference type="InterPro" id="IPR013249">
    <property type="entry name" value="RNA_pol_sigma70_r4_t2"/>
</dbReference>
<dbReference type="Proteomes" id="UP000006334">
    <property type="component" value="Unassembled WGS sequence"/>
</dbReference>
<dbReference type="InterPro" id="IPR013324">
    <property type="entry name" value="RNA_pol_sigma_r3/r4-like"/>
</dbReference>
<dbReference type="Pfam" id="PF08281">
    <property type="entry name" value="Sigma70_r4_2"/>
    <property type="match status" value="1"/>
</dbReference>
<dbReference type="PANTHER" id="PTHR43133:SF8">
    <property type="entry name" value="RNA POLYMERASE SIGMA FACTOR HI_1459-RELATED"/>
    <property type="match status" value="1"/>
</dbReference>
<evidence type="ECO:0000313" key="8">
    <source>
        <dbReference type="EMBL" id="GAC16463.1"/>
    </source>
</evidence>
<keyword evidence="4" id="KW-0238">DNA-binding</keyword>
<evidence type="ECO:0000256" key="3">
    <source>
        <dbReference type="ARBA" id="ARBA00023082"/>
    </source>
</evidence>
<evidence type="ECO:0000313" key="9">
    <source>
        <dbReference type="Proteomes" id="UP000006334"/>
    </source>
</evidence>
<comment type="similarity">
    <text evidence="1">Belongs to the sigma-70 factor family. ECF subfamily.</text>
</comment>
<dbReference type="GO" id="GO:0006352">
    <property type="term" value="P:DNA-templated transcription initiation"/>
    <property type="evidence" value="ECO:0007669"/>
    <property type="project" value="InterPro"/>
</dbReference>
<dbReference type="CDD" id="cd06171">
    <property type="entry name" value="Sigma70_r4"/>
    <property type="match status" value="1"/>
</dbReference>
<accession>K6YIM7</accession>
<evidence type="ECO:0000256" key="2">
    <source>
        <dbReference type="ARBA" id="ARBA00023015"/>
    </source>
</evidence>
<dbReference type="Gene3D" id="1.10.10.10">
    <property type="entry name" value="Winged helix-like DNA-binding domain superfamily/Winged helix DNA-binding domain"/>
    <property type="match status" value="1"/>
</dbReference>